<evidence type="ECO:0000313" key="13">
    <source>
        <dbReference type="EMBL" id="MBR9729208.1"/>
    </source>
</evidence>
<evidence type="ECO:0000256" key="1">
    <source>
        <dbReference type="ARBA" id="ARBA00004418"/>
    </source>
</evidence>
<evidence type="ECO:0000256" key="11">
    <source>
        <dbReference type="ARBA" id="ARBA00031832"/>
    </source>
</evidence>
<reference evidence="13 14" key="1">
    <citation type="submission" date="2020-02" db="EMBL/GenBank/DDBJ databases">
        <title>Shewanella WXL01 sp. nov., a marine bacterium isolated from green algae in Luhuitou Fringing Reef (Northern South China Sea).</title>
        <authorList>
            <person name="Wang X."/>
        </authorList>
    </citation>
    <scope>NUCLEOTIDE SEQUENCE [LARGE SCALE GENOMIC DNA]</scope>
    <source>
        <strain evidence="13 14">MCCC 1A01895</strain>
    </source>
</reference>
<keyword evidence="7 12" id="KW-0732">Signal</keyword>
<evidence type="ECO:0000256" key="5">
    <source>
        <dbReference type="ARBA" id="ARBA00022617"/>
    </source>
</evidence>
<comment type="similarity">
    <text evidence="2">Belongs to the NapB family.</text>
</comment>
<comment type="caution">
    <text evidence="13">The sequence shown here is derived from an EMBL/GenBank/DDBJ whole genome shotgun (WGS) entry which is preliminary data.</text>
</comment>
<feature type="chain" id="PRO_5045364088" description="Periplasmic nitrate reductase, electron transfer subunit" evidence="12">
    <location>
        <begin position="19"/>
        <end position="141"/>
    </location>
</feature>
<dbReference type="InterPro" id="IPR005591">
    <property type="entry name" value="NapB"/>
</dbReference>
<accession>A0ABS5I5A2</accession>
<gene>
    <name evidence="13" type="ORF">G3R48_14605</name>
</gene>
<proteinExistence type="inferred from homology"/>
<sequence>MKKILTIAAAMLAISACSGQNIEPNATPVKVASLAGNSPITDVRPAEEVSVYPSRGTAIERTFAHQPPLVPHRTTYALSTKKNGCLTCHDPKKAKRMKATAVDVSHLKADGSFNNEYYFCDQCHVAQADNKQAIIENAFTK</sequence>
<keyword evidence="10" id="KW-0408">Iron</keyword>
<dbReference type="Proteomes" id="UP000811844">
    <property type="component" value="Unassembled WGS sequence"/>
</dbReference>
<evidence type="ECO:0000256" key="12">
    <source>
        <dbReference type="SAM" id="SignalP"/>
    </source>
</evidence>
<evidence type="ECO:0000256" key="6">
    <source>
        <dbReference type="ARBA" id="ARBA00022723"/>
    </source>
</evidence>
<keyword evidence="8" id="KW-0574">Periplasm</keyword>
<name>A0ABS5I5A2_9GAMM</name>
<dbReference type="PANTHER" id="PTHR38604">
    <property type="entry name" value="PERIPLASMIC NITRATE REDUCTASE, ELECTRON TRANSFER SUBUNIT"/>
    <property type="match status" value="1"/>
</dbReference>
<evidence type="ECO:0000256" key="10">
    <source>
        <dbReference type="ARBA" id="ARBA00023004"/>
    </source>
</evidence>
<evidence type="ECO:0000313" key="14">
    <source>
        <dbReference type="Proteomes" id="UP000811844"/>
    </source>
</evidence>
<feature type="signal peptide" evidence="12">
    <location>
        <begin position="1"/>
        <end position="18"/>
    </location>
</feature>
<evidence type="ECO:0000256" key="7">
    <source>
        <dbReference type="ARBA" id="ARBA00022729"/>
    </source>
</evidence>
<evidence type="ECO:0000256" key="9">
    <source>
        <dbReference type="ARBA" id="ARBA00022982"/>
    </source>
</evidence>
<dbReference type="SUPFAM" id="SSF48695">
    <property type="entry name" value="Multiheme cytochromes"/>
    <property type="match status" value="1"/>
</dbReference>
<keyword evidence="14" id="KW-1185">Reference proteome</keyword>
<dbReference type="Gene3D" id="1.10.1130.10">
    <property type="entry name" value="Flavocytochrome C3, Chain A"/>
    <property type="match status" value="1"/>
</dbReference>
<dbReference type="Pfam" id="PF03892">
    <property type="entry name" value="NapB"/>
    <property type="match status" value="1"/>
</dbReference>
<keyword evidence="5" id="KW-0349">Heme</keyword>
<dbReference type="RefSeq" id="WP_153665774.1">
    <property type="nucleotide sequence ID" value="NZ_JAAIKR010000016.1"/>
</dbReference>
<evidence type="ECO:0000256" key="8">
    <source>
        <dbReference type="ARBA" id="ARBA00022764"/>
    </source>
</evidence>
<comment type="subcellular location">
    <subcellularLocation>
        <location evidence="1">Periplasm</location>
    </subcellularLocation>
</comment>
<dbReference type="PANTHER" id="PTHR38604:SF1">
    <property type="entry name" value="PERIPLASMIC NITRATE REDUCTASE, ELECTRON TRANSFER SUBUNIT"/>
    <property type="match status" value="1"/>
</dbReference>
<evidence type="ECO:0000256" key="4">
    <source>
        <dbReference type="ARBA" id="ARBA00022448"/>
    </source>
</evidence>
<organism evidence="13 14">
    <name type="scientific">Shewanella intestini</name>
    <dbReference type="NCBI Taxonomy" id="2017544"/>
    <lineage>
        <taxon>Bacteria</taxon>
        <taxon>Pseudomonadati</taxon>
        <taxon>Pseudomonadota</taxon>
        <taxon>Gammaproteobacteria</taxon>
        <taxon>Alteromonadales</taxon>
        <taxon>Shewanellaceae</taxon>
        <taxon>Shewanella</taxon>
    </lineage>
</organism>
<keyword evidence="4" id="KW-0813">Transport</keyword>
<keyword evidence="6" id="KW-0479">Metal-binding</keyword>
<dbReference type="InterPro" id="IPR036280">
    <property type="entry name" value="Multihaem_cyt_sf"/>
</dbReference>
<dbReference type="PROSITE" id="PS51257">
    <property type="entry name" value="PROKAR_LIPOPROTEIN"/>
    <property type="match status" value="1"/>
</dbReference>
<evidence type="ECO:0000256" key="2">
    <source>
        <dbReference type="ARBA" id="ARBA00007368"/>
    </source>
</evidence>
<protein>
    <recommendedName>
        <fullName evidence="3">Periplasmic nitrate reductase, electron transfer subunit</fullName>
    </recommendedName>
    <alternativeName>
        <fullName evidence="11">Diheme cytochrome c NapB</fullName>
    </alternativeName>
</protein>
<keyword evidence="9" id="KW-0249">Electron transport</keyword>
<dbReference type="EMBL" id="JAAIKR010000016">
    <property type="protein sequence ID" value="MBR9729208.1"/>
    <property type="molecule type" value="Genomic_DNA"/>
</dbReference>
<evidence type="ECO:0000256" key="3">
    <source>
        <dbReference type="ARBA" id="ARBA00013773"/>
    </source>
</evidence>